<gene>
    <name evidence="1" type="ORF">KC19_7G056300</name>
</gene>
<sequence length="108" mass="12315">MPYEALFMKGLFRIRNMSLTTHFSSLQGVRIIFYYGGRNPGRNRGSSSALKTLFTDANTDQECPFAWKYGGADKNTLISGPISVTMRATRVVGNHFRGYQHWTNPNRY</sequence>
<reference evidence="1" key="1">
    <citation type="submission" date="2020-06" db="EMBL/GenBank/DDBJ databases">
        <title>WGS assembly of Ceratodon purpureus strain R40.</title>
        <authorList>
            <person name="Carey S.B."/>
            <person name="Jenkins J."/>
            <person name="Shu S."/>
            <person name="Lovell J.T."/>
            <person name="Sreedasyam A."/>
            <person name="Maumus F."/>
            <person name="Tiley G.P."/>
            <person name="Fernandez-Pozo N."/>
            <person name="Barry K."/>
            <person name="Chen C."/>
            <person name="Wang M."/>
            <person name="Lipzen A."/>
            <person name="Daum C."/>
            <person name="Saski C.A."/>
            <person name="Payton A.C."/>
            <person name="Mcbreen J.C."/>
            <person name="Conrad R.E."/>
            <person name="Kollar L.M."/>
            <person name="Olsson S."/>
            <person name="Huttunen S."/>
            <person name="Landis J.B."/>
            <person name="Wickett N.J."/>
            <person name="Johnson M.G."/>
            <person name="Rensing S.A."/>
            <person name="Grimwood J."/>
            <person name="Schmutz J."/>
            <person name="Mcdaniel S.F."/>
        </authorList>
    </citation>
    <scope>NUCLEOTIDE SEQUENCE</scope>
    <source>
        <strain evidence="1">R40</strain>
    </source>
</reference>
<proteinExistence type="predicted"/>
<protein>
    <submittedName>
        <fullName evidence="1">Uncharacterized protein</fullName>
    </submittedName>
</protein>
<dbReference type="Proteomes" id="UP000822688">
    <property type="component" value="Chromosome 7"/>
</dbReference>
<name>A0A8T0H2M0_CERPU</name>
<evidence type="ECO:0000313" key="1">
    <source>
        <dbReference type="EMBL" id="KAG0566341.1"/>
    </source>
</evidence>
<evidence type="ECO:0000313" key="2">
    <source>
        <dbReference type="Proteomes" id="UP000822688"/>
    </source>
</evidence>
<keyword evidence="2" id="KW-1185">Reference proteome</keyword>
<dbReference type="EMBL" id="CM026428">
    <property type="protein sequence ID" value="KAG0566341.1"/>
    <property type="molecule type" value="Genomic_DNA"/>
</dbReference>
<comment type="caution">
    <text evidence="1">The sequence shown here is derived from an EMBL/GenBank/DDBJ whole genome shotgun (WGS) entry which is preliminary data.</text>
</comment>
<accession>A0A8T0H2M0</accession>
<dbReference type="AlphaFoldDB" id="A0A8T0H2M0"/>
<organism evidence="1 2">
    <name type="scientific">Ceratodon purpureus</name>
    <name type="common">Fire moss</name>
    <name type="synonym">Dicranum purpureum</name>
    <dbReference type="NCBI Taxonomy" id="3225"/>
    <lineage>
        <taxon>Eukaryota</taxon>
        <taxon>Viridiplantae</taxon>
        <taxon>Streptophyta</taxon>
        <taxon>Embryophyta</taxon>
        <taxon>Bryophyta</taxon>
        <taxon>Bryophytina</taxon>
        <taxon>Bryopsida</taxon>
        <taxon>Dicranidae</taxon>
        <taxon>Pseudoditrichales</taxon>
        <taxon>Ditrichaceae</taxon>
        <taxon>Ceratodon</taxon>
    </lineage>
</organism>